<evidence type="ECO:0000313" key="3">
    <source>
        <dbReference type="EMBL" id="CAB3778482.1"/>
    </source>
</evidence>
<organism evidence="3 4">
    <name type="scientific">Pararobbsia alpina</name>
    <dbReference type="NCBI Taxonomy" id="621374"/>
    <lineage>
        <taxon>Bacteria</taxon>
        <taxon>Pseudomonadati</taxon>
        <taxon>Pseudomonadota</taxon>
        <taxon>Betaproteobacteria</taxon>
        <taxon>Burkholderiales</taxon>
        <taxon>Burkholderiaceae</taxon>
        <taxon>Pararobbsia</taxon>
    </lineage>
</organism>
<feature type="region of interest" description="Disordered" evidence="1">
    <location>
        <begin position="275"/>
        <end position="313"/>
    </location>
</feature>
<evidence type="ECO:0000313" key="4">
    <source>
        <dbReference type="Proteomes" id="UP000494115"/>
    </source>
</evidence>
<dbReference type="InterPro" id="IPR038610">
    <property type="entry name" value="FliK-like_C_sf"/>
</dbReference>
<accession>A0A6S7AV59</accession>
<proteinExistence type="predicted"/>
<dbReference type="Gene3D" id="3.30.750.140">
    <property type="match status" value="1"/>
</dbReference>
<feature type="domain" description="Flagellar hook-length control protein-like C-terminal" evidence="2">
    <location>
        <begin position="409"/>
        <end position="483"/>
    </location>
</feature>
<sequence>MSGIDPAVASALNSRIDMLLNAISGTSDVTAARPADAASSTQWANAQPVRVAPPSPPPASAQADLSETALALNMISRTGGDEAPPVVGRQPLWSTAPNAGAAGAANQASGAALVTESVPDGLASSLAMALEQALDTSGLFYESHLVQWLSGQRSSALLSQEPQSRLPPSEGEAGWPFDPEQAGQDASNTPPPFMGRPAPGASNPAATMTGSEMVDVEIVEVEIVEADGLPTQVAGGKAKAAPVSDDGPDGGVSAESADMDMPGTSLLATASRNALPNTATPGAASASPNAQAGASGASSSSGGSAAPQQSGTTFSTSANAAYAAQAATSALDSTASPATTANHAAMAQVNQQPANGAPSLLPIHPDALSIVRQQLELLQSVEPQFRWSGEAWPNTKMYWELDWDPDDIHAADQRIWRTRISLELPTLGFVDAELTLTGHQLSARITADGQTVGTLKDGTSHFMRALASAGLDLQQLAIRDARGSVPSQPQALGAAI</sequence>
<keyword evidence="4" id="KW-1185">Reference proteome</keyword>
<evidence type="ECO:0000256" key="1">
    <source>
        <dbReference type="SAM" id="MobiDB-lite"/>
    </source>
</evidence>
<reference evidence="3 4" key="1">
    <citation type="submission" date="2020-04" db="EMBL/GenBank/DDBJ databases">
        <authorList>
            <person name="De Canck E."/>
        </authorList>
    </citation>
    <scope>NUCLEOTIDE SEQUENCE [LARGE SCALE GENOMIC DNA]</scope>
    <source>
        <strain evidence="3 4">LMG 28138</strain>
    </source>
</reference>
<name>A0A6S7AV59_9BURK</name>
<gene>
    <name evidence="3" type="ORF">LMG28138_00488</name>
</gene>
<dbReference type="AlphaFoldDB" id="A0A6S7AV59"/>
<feature type="compositionally biased region" description="Low complexity" evidence="1">
    <location>
        <begin position="281"/>
        <end position="313"/>
    </location>
</feature>
<dbReference type="RefSeq" id="WP_175103055.1">
    <property type="nucleotide sequence ID" value="NZ_CADIKM010000002.1"/>
</dbReference>
<dbReference type="Proteomes" id="UP000494115">
    <property type="component" value="Unassembled WGS sequence"/>
</dbReference>
<feature type="region of interest" description="Disordered" evidence="1">
    <location>
        <begin position="159"/>
        <end position="207"/>
    </location>
</feature>
<feature type="region of interest" description="Disordered" evidence="1">
    <location>
        <begin position="233"/>
        <end position="260"/>
    </location>
</feature>
<dbReference type="Pfam" id="PF02120">
    <property type="entry name" value="Flg_hook"/>
    <property type="match status" value="1"/>
</dbReference>
<protein>
    <recommendedName>
        <fullName evidence="2">Flagellar hook-length control protein-like C-terminal domain-containing protein</fullName>
    </recommendedName>
</protein>
<dbReference type="InterPro" id="IPR021136">
    <property type="entry name" value="Flagellar_hook_control-like_C"/>
</dbReference>
<evidence type="ECO:0000259" key="2">
    <source>
        <dbReference type="Pfam" id="PF02120"/>
    </source>
</evidence>
<feature type="region of interest" description="Disordered" evidence="1">
    <location>
        <begin position="33"/>
        <end position="62"/>
    </location>
</feature>
<dbReference type="EMBL" id="CADIKM010000002">
    <property type="protein sequence ID" value="CAB3778482.1"/>
    <property type="molecule type" value="Genomic_DNA"/>
</dbReference>